<proteinExistence type="predicted"/>
<organism evidence="3 4">
    <name type="scientific">Plakobranchus ocellatus</name>
    <dbReference type="NCBI Taxonomy" id="259542"/>
    <lineage>
        <taxon>Eukaryota</taxon>
        <taxon>Metazoa</taxon>
        <taxon>Spiralia</taxon>
        <taxon>Lophotrochozoa</taxon>
        <taxon>Mollusca</taxon>
        <taxon>Gastropoda</taxon>
        <taxon>Heterobranchia</taxon>
        <taxon>Euthyneura</taxon>
        <taxon>Panpulmonata</taxon>
        <taxon>Sacoglossa</taxon>
        <taxon>Placobranchoidea</taxon>
        <taxon>Plakobranchidae</taxon>
        <taxon>Plakobranchus</taxon>
    </lineage>
</organism>
<dbReference type="InterPro" id="IPR019734">
    <property type="entry name" value="TPR_rpt"/>
</dbReference>
<evidence type="ECO:0000313" key="4">
    <source>
        <dbReference type="Proteomes" id="UP000735302"/>
    </source>
</evidence>
<dbReference type="PANTHER" id="PTHR15544:SF0">
    <property type="entry name" value="TETRATRICOPEPTIDE REPEAT PROTEIN 33"/>
    <property type="match status" value="1"/>
</dbReference>
<comment type="caution">
    <text evidence="3">The sequence shown here is derived from an EMBL/GenBank/DDBJ whole genome shotgun (WGS) entry which is preliminary data.</text>
</comment>
<dbReference type="AlphaFoldDB" id="A0AAV4BP61"/>
<feature type="region of interest" description="Disordered" evidence="2">
    <location>
        <begin position="210"/>
        <end position="263"/>
    </location>
</feature>
<feature type="compositionally biased region" description="Acidic residues" evidence="2">
    <location>
        <begin position="26"/>
        <end position="36"/>
    </location>
</feature>
<feature type="region of interest" description="Disordered" evidence="2">
    <location>
        <begin position="1"/>
        <end position="36"/>
    </location>
</feature>
<feature type="repeat" description="TPR" evidence="1">
    <location>
        <begin position="60"/>
        <end position="93"/>
    </location>
</feature>
<dbReference type="Gene3D" id="1.25.40.10">
    <property type="entry name" value="Tetratricopeptide repeat domain"/>
    <property type="match status" value="1"/>
</dbReference>
<dbReference type="Proteomes" id="UP000735302">
    <property type="component" value="Unassembled WGS sequence"/>
</dbReference>
<dbReference type="SUPFAM" id="SSF48452">
    <property type="entry name" value="TPR-like"/>
    <property type="match status" value="1"/>
</dbReference>
<gene>
    <name evidence="3" type="ORF">PoB_004763700</name>
</gene>
<dbReference type="InterPro" id="IPR052658">
    <property type="entry name" value="TPR-containing"/>
</dbReference>
<keyword evidence="4" id="KW-1185">Reference proteome</keyword>
<reference evidence="3 4" key="1">
    <citation type="journal article" date="2021" name="Elife">
        <title>Chloroplast acquisition without the gene transfer in kleptoplastic sea slugs, Plakobranchus ocellatus.</title>
        <authorList>
            <person name="Maeda T."/>
            <person name="Takahashi S."/>
            <person name="Yoshida T."/>
            <person name="Shimamura S."/>
            <person name="Takaki Y."/>
            <person name="Nagai Y."/>
            <person name="Toyoda A."/>
            <person name="Suzuki Y."/>
            <person name="Arimoto A."/>
            <person name="Ishii H."/>
            <person name="Satoh N."/>
            <person name="Nishiyama T."/>
            <person name="Hasebe M."/>
            <person name="Maruyama T."/>
            <person name="Minagawa J."/>
            <person name="Obokata J."/>
            <person name="Shigenobu S."/>
        </authorList>
    </citation>
    <scope>NUCLEOTIDE SEQUENCE [LARGE SCALE GENOMIC DNA]</scope>
</reference>
<evidence type="ECO:0000256" key="2">
    <source>
        <dbReference type="SAM" id="MobiDB-lite"/>
    </source>
</evidence>
<sequence length="263" mass="29809">MTSFSWKRKAGAKVSKSLTQAFSEDAKEEEEDSNWDDGFDWLTVAPRKTVISLEDANSKSERLKVEGATLAEAERYWEALKKWEEAIQLAPHNYKILDMKAQALMAVGEVFPAVQTAEKTVRFAPTWWVGHQTLGRALANVGEVRMALKSFSRAVHLNPAESELWTEDLQWVKSLLDRHKLVQQQQQQGTGMGGLLDGSRNSTLTIRELRENNGNDDTEDIDQPIVRYGPVNHDSTNDENSGQRPSKKVRKLPNNYIQMRDPT</sequence>
<accession>A0AAV4BP61</accession>
<dbReference type="SMART" id="SM00028">
    <property type="entry name" value="TPR"/>
    <property type="match status" value="2"/>
</dbReference>
<evidence type="ECO:0000313" key="3">
    <source>
        <dbReference type="EMBL" id="GFO21132.1"/>
    </source>
</evidence>
<dbReference type="PROSITE" id="PS50005">
    <property type="entry name" value="TPR"/>
    <property type="match status" value="2"/>
</dbReference>
<dbReference type="InterPro" id="IPR011990">
    <property type="entry name" value="TPR-like_helical_dom_sf"/>
</dbReference>
<name>A0AAV4BP61_9GAST</name>
<protein>
    <submittedName>
        <fullName evidence="3">Tetratricopeptide repeat protein 33</fullName>
    </submittedName>
</protein>
<keyword evidence="1" id="KW-0802">TPR repeat</keyword>
<dbReference type="PANTHER" id="PTHR15544">
    <property type="entry name" value="OSMOSIS RESPONSIVE FACTOR"/>
    <property type="match status" value="1"/>
</dbReference>
<feature type="compositionally biased region" description="Basic residues" evidence="2">
    <location>
        <begin position="1"/>
        <end position="11"/>
    </location>
</feature>
<feature type="repeat" description="TPR" evidence="1">
    <location>
        <begin position="128"/>
        <end position="161"/>
    </location>
</feature>
<dbReference type="EMBL" id="BLXT01005251">
    <property type="protein sequence ID" value="GFO21132.1"/>
    <property type="molecule type" value="Genomic_DNA"/>
</dbReference>
<evidence type="ECO:0000256" key="1">
    <source>
        <dbReference type="PROSITE-ProRule" id="PRU00339"/>
    </source>
</evidence>